<keyword evidence="4" id="KW-0175">Coiled coil</keyword>
<dbReference type="Pfam" id="PF00386">
    <property type="entry name" value="C1q"/>
    <property type="match status" value="1"/>
</dbReference>
<dbReference type="PRINTS" id="PR00007">
    <property type="entry name" value="COMPLEMNTC1Q"/>
</dbReference>
<dbReference type="EMBL" id="KT308154">
    <property type="protein sequence ID" value="ALT31592.1"/>
    <property type="molecule type" value="mRNA"/>
</dbReference>
<evidence type="ECO:0000313" key="7">
    <source>
        <dbReference type="EMBL" id="ALT31592.1"/>
    </source>
</evidence>
<dbReference type="InterPro" id="IPR001073">
    <property type="entry name" value="C1q_dom"/>
</dbReference>
<dbReference type="SMART" id="SM00110">
    <property type="entry name" value="C1Q"/>
    <property type="match status" value="1"/>
</dbReference>
<sequence>MLVVIRKMFPTIILLVLTVSPTLVRASLVNNELSTEDSLDIDASSLDTLDSNNDISKDSEMSREELLDTVTSLKASLNKLEAKVEAIEVLQTSNTLNHSVSRGRSVAFHAANIHGIAQLGVNQKIIFETVLLNLGNGYNNHHGIFTAPSAGLYMFSSSMLSANGASNALFAADIIVNGQLYARLYGKGLHGYHAQGSNTIIANLRRGDTVAVRLACCAGSGMYGGYYTTFSGALLNSCV</sequence>
<feature type="chain" id="PRO_5006835817" evidence="5">
    <location>
        <begin position="27"/>
        <end position="239"/>
    </location>
</feature>
<comment type="subcellular location">
    <subcellularLocation>
        <location evidence="1">Secreted</location>
    </subcellularLocation>
</comment>
<feature type="signal peptide" evidence="5">
    <location>
        <begin position="1"/>
        <end position="26"/>
    </location>
</feature>
<dbReference type="InterPro" id="IPR050822">
    <property type="entry name" value="Cerebellin_Synaptic_Org"/>
</dbReference>
<dbReference type="AlphaFoldDB" id="A0A0U3AA90"/>
<feature type="coiled-coil region" evidence="4">
    <location>
        <begin position="63"/>
        <end position="90"/>
    </location>
</feature>
<reference evidence="7" key="1">
    <citation type="submission" date="2015-07" db="EMBL/GenBank/DDBJ databases">
        <title>Expression profiles of four C1q domain containing protein (C1qDC) genes from Venerupis philippinarum exposed to the water soluble fraction of No.0 diesel oil.</title>
        <authorList>
            <person name="Zhang L."/>
            <person name="Sun W."/>
            <person name="Jia X."/>
        </authorList>
    </citation>
    <scope>NUCLEOTIDE SEQUENCE</scope>
</reference>
<dbReference type="InterPro" id="IPR008983">
    <property type="entry name" value="Tumour_necrosis_fac-like_dom"/>
</dbReference>
<evidence type="ECO:0000256" key="3">
    <source>
        <dbReference type="ARBA" id="ARBA00022729"/>
    </source>
</evidence>
<dbReference type="GO" id="GO:0005576">
    <property type="term" value="C:extracellular region"/>
    <property type="evidence" value="ECO:0007669"/>
    <property type="project" value="UniProtKB-SubCell"/>
</dbReference>
<dbReference type="SUPFAM" id="SSF49842">
    <property type="entry name" value="TNF-like"/>
    <property type="match status" value="1"/>
</dbReference>
<feature type="domain" description="C1q" evidence="6">
    <location>
        <begin position="101"/>
        <end position="239"/>
    </location>
</feature>
<name>A0A0U3AA90_RUDPH</name>
<evidence type="ECO:0000256" key="1">
    <source>
        <dbReference type="ARBA" id="ARBA00004613"/>
    </source>
</evidence>
<keyword evidence="2" id="KW-0964">Secreted</keyword>
<dbReference type="PANTHER" id="PTHR22923:SF116">
    <property type="entry name" value="C1Q DOMAIN-CONTAINING PROTEIN"/>
    <property type="match status" value="1"/>
</dbReference>
<evidence type="ECO:0000256" key="2">
    <source>
        <dbReference type="ARBA" id="ARBA00022525"/>
    </source>
</evidence>
<dbReference type="Gene3D" id="2.60.120.40">
    <property type="match status" value="1"/>
</dbReference>
<proteinExistence type="evidence at transcript level"/>
<protein>
    <submittedName>
        <fullName evidence="7">Complement C1q-like protein 2</fullName>
    </submittedName>
</protein>
<dbReference type="PANTHER" id="PTHR22923">
    <property type="entry name" value="CEREBELLIN-RELATED"/>
    <property type="match status" value="1"/>
</dbReference>
<evidence type="ECO:0000256" key="5">
    <source>
        <dbReference type="SAM" id="SignalP"/>
    </source>
</evidence>
<dbReference type="PROSITE" id="PS50871">
    <property type="entry name" value="C1Q"/>
    <property type="match status" value="1"/>
</dbReference>
<evidence type="ECO:0000256" key="4">
    <source>
        <dbReference type="SAM" id="Coils"/>
    </source>
</evidence>
<organism evidence="7">
    <name type="scientific">Ruditapes philippinarum</name>
    <name type="common">Japanese carpet shell</name>
    <name type="synonym">Venerupis philippinarum</name>
    <dbReference type="NCBI Taxonomy" id="129788"/>
    <lineage>
        <taxon>Eukaryota</taxon>
        <taxon>Metazoa</taxon>
        <taxon>Spiralia</taxon>
        <taxon>Lophotrochozoa</taxon>
        <taxon>Mollusca</taxon>
        <taxon>Bivalvia</taxon>
        <taxon>Autobranchia</taxon>
        <taxon>Heteroconchia</taxon>
        <taxon>Euheterodonta</taxon>
        <taxon>Imparidentia</taxon>
        <taxon>Neoheterodontei</taxon>
        <taxon>Venerida</taxon>
        <taxon>Veneroidea</taxon>
        <taxon>Veneridae</taxon>
        <taxon>Ruditapes</taxon>
    </lineage>
</organism>
<accession>A0A0U3AA90</accession>
<evidence type="ECO:0000259" key="6">
    <source>
        <dbReference type="PROSITE" id="PS50871"/>
    </source>
</evidence>
<keyword evidence="3 5" id="KW-0732">Signal</keyword>